<organism evidence="1 2">
    <name type="scientific">Molorchus minor</name>
    <dbReference type="NCBI Taxonomy" id="1323400"/>
    <lineage>
        <taxon>Eukaryota</taxon>
        <taxon>Metazoa</taxon>
        <taxon>Ecdysozoa</taxon>
        <taxon>Arthropoda</taxon>
        <taxon>Hexapoda</taxon>
        <taxon>Insecta</taxon>
        <taxon>Pterygota</taxon>
        <taxon>Neoptera</taxon>
        <taxon>Endopterygota</taxon>
        <taxon>Coleoptera</taxon>
        <taxon>Polyphaga</taxon>
        <taxon>Cucujiformia</taxon>
        <taxon>Chrysomeloidea</taxon>
        <taxon>Cerambycidae</taxon>
        <taxon>Lamiinae</taxon>
        <taxon>Monochamini</taxon>
        <taxon>Molorchus</taxon>
    </lineage>
</organism>
<protein>
    <submittedName>
        <fullName evidence="1">Uncharacterized protein</fullName>
    </submittedName>
</protein>
<comment type="caution">
    <text evidence="1">The sequence shown here is derived from an EMBL/GenBank/DDBJ whole genome shotgun (WGS) entry which is preliminary data.</text>
</comment>
<proteinExistence type="predicted"/>
<gene>
    <name evidence="1" type="ORF">NQ317_006432</name>
</gene>
<sequence length="77" mass="8629">MAWTSFLAAFSVGLQDCDDLEVAALCLDGIRCAIRIACIFHMTLERDAYVQALALRFTLLTANSPIMDMKEKNMEIK</sequence>
<evidence type="ECO:0000313" key="1">
    <source>
        <dbReference type="EMBL" id="KAJ8966786.1"/>
    </source>
</evidence>
<reference evidence="1" key="1">
    <citation type="journal article" date="2023" name="Insect Mol. Biol.">
        <title>Genome sequencing provides insights into the evolution of gene families encoding plant cell wall-degrading enzymes in longhorned beetles.</title>
        <authorList>
            <person name="Shin N.R."/>
            <person name="Okamura Y."/>
            <person name="Kirsch R."/>
            <person name="Pauchet Y."/>
        </authorList>
    </citation>
    <scope>NUCLEOTIDE SEQUENCE</scope>
    <source>
        <strain evidence="1">MMC_N1</strain>
    </source>
</reference>
<dbReference type="EMBL" id="JAPWTJ010002294">
    <property type="protein sequence ID" value="KAJ8966786.1"/>
    <property type="molecule type" value="Genomic_DNA"/>
</dbReference>
<name>A0ABQ9IVH4_9CUCU</name>
<accession>A0ABQ9IVH4</accession>
<evidence type="ECO:0000313" key="2">
    <source>
        <dbReference type="Proteomes" id="UP001162164"/>
    </source>
</evidence>
<dbReference type="Proteomes" id="UP001162164">
    <property type="component" value="Unassembled WGS sequence"/>
</dbReference>
<keyword evidence="2" id="KW-1185">Reference proteome</keyword>